<reference evidence="10" key="2">
    <citation type="submission" date="2025-08" db="UniProtKB">
        <authorList>
            <consortium name="Ensembl"/>
        </authorList>
    </citation>
    <scope>IDENTIFICATION</scope>
    <source>
        <strain evidence="10">Isolate ISIS603380</strain>
    </source>
</reference>
<proteinExistence type="inferred from homology"/>
<gene>
    <name evidence="10" type="primary">MAP4K4</name>
</gene>
<feature type="region of interest" description="Disordered" evidence="7">
    <location>
        <begin position="468"/>
        <end position="715"/>
    </location>
</feature>
<feature type="compositionally biased region" description="Acidic residues" evidence="7">
    <location>
        <begin position="257"/>
        <end position="278"/>
    </location>
</feature>
<dbReference type="GO" id="GO:0005829">
    <property type="term" value="C:cytosol"/>
    <property type="evidence" value="ECO:0007669"/>
    <property type="project" value="TreeGrafter"/>
</dbReference>
<feature type="compositionally biased region" description="Low complexity" evidence="7">
    <location>
        <begin position="794"/>
        <end position="807"/>
    </location>
</feature>
<feature type="compositionally biased region" description="Low complexity" evidence="7">
    <location>
        <begin position="584"/>
        <end position="610"/>
    </location>
</feature>
<keyword evidence="11" id="KW-1185">Reference proteome</keyword>
<dbReference type="AlphaFoldDB" id="G3UME2"/>
<feature type="compositionally biased region" description="Basic and acidic residues" evidence="7">
    <location>
        <begin position="631"/>
        <end position="644"/>
    </location>
</feature>
<evidence type="ECO:0000259" key="9">
    <source>
        <dbReference type="PROSITE" id="PS50219"/>
    </source>
</evidence>
<dbReference type="SMART" id="SM00036">
    <property type="entry name" value="CNH"/>
    <property type="match status" value="1"/>
</dbReference>
<accession>G3UME2</accession>
<dbReference type="PANTHER" id="PTHR47096:SF1">
    <property type="entry name" value="MISSHAPEN LIKE KINASE 1"/>
    <property type="match status" value="1"/>
</dbReference>
<dbReference type="CDD" id="cd22249">
    <property type="entry name" value="UDM1_RNF168_RNF169-like"/>
    <property type="match status" value="1"/>
</dbReference>
<evidence type="ECO:0000256" key="4">
    <source>
        <dbReference type="ARBA" id="ARBA00022679"/>
    </source>
</evidence>
<dbReference type="Pfam" id="PF00780">
    <property type="entry name" value="CNH"/>
    <property type="match status" value="1"/>
</dbReference>
<dbReference type="PROSITE" id="PS50219">
    <property type="entry name" value="CNH"/>
    <property type="match status" value="1"/>
</dbReference>
<dbReference type="InterPro" id="IPR011009">
    <property type="entry name" value="Kinase-like_dom_sf"/>
</dbReference>
<protein>
    <recommendedName>
        <fullName evidence="2">non-specific serine/threonine protein kinase</fullName>
        <ecNumber evidence="2">2.7.11.1</ecNumber>
    </recommendedName>
</protein>
<dbReference type="PANTHER" id="PTHR47096">
    <property type="entry name" value="MISSHAPEN LIKE KINASE 1"/>
    <property type="match status" value="1"/>
</dbReference>
<dbReference type="PROSITE" id="PS00108">
    <property type="entry name" value="PROTEIN_KINASE_ST"/>
    <property type="match status" value="1"/>
</dbReference>
<dbReference type="Proteomes" id="UP000007646">
    <property type="component" value="Unassembled WGS sequence"/>
</dbReference>
<dbReference type="FunFam" id="1.10.510.10:FF:000003">
    <property type="entry name" value="TRAF2 and NCK-interacting protein kinase isoform 4"/>
    <property type="match status" value="1"/>
</dbReference>
<dbReference type="InterPro" id="IPR008271">
    <property type="entry name" value="Ser/Thr_kinase_AS"/>
</dbReference>
<feature type="region of interest" description="Disordered" evidence="7">
    <location>
        <begin position="424"/>
        <end position="444"/>
    </location>
</feature>
<dbReference type="Gene3D" id="3.30.200.20">
    <property type="entry name" value="Phosphorylase Kinase, domain 1"/>
    <property type="match status" value="1"/>
</dbReference>
<feature type="compositionally biased region" description="Polar residues" evidence="7">
    <location>
        <begin position="616"/>
        <end position="629"/>
    </location>
</feature>
<dbReference type="SUPFAM" id="SSF56112">
    <property type="entry name" value="Protein kinase-like (PK-like)"/>
    <property type="match status" value="1"/>
</dbReference>
<dbReference type="SMART" id="SM00220">
    <property type="entry name" value="S_TKc"/>
    <property type="match status" value="1"/>
</dbReference>
<feature type="coiled-coil region" evidence="6">
    <location>
        <begin position="299"/>
        <end position="424"/>
    </location>
</feature>
<evidence type="ECO:0000313" key="11">
    <source>
        <dbReference type="Proteomes" id="UP000007646"/>
    </source>
</evidence>
<dbReference type="GO" id="GO:0004674">
    <property type="term" value="F:protein serine/threonine kinase activity"/>
    <property type="evidence" value="ECO:0007669"/>
    <property type="project" value="UniProtKB-KW"/>
</dbReference>
<evidence type="ECO:0000256" key="5">
    <source>
        <dbReference type="ARBA" id="ARBA00022777"/>
    </source>
</evidence>
<feature type="compositionally biased region" description="Basic and acidic residues" evidence="7">
    <location>
        <begin position="664"/>
        <end position="679"/>
    </location>
</feature>
<dbReference type="Gene3D" id="1.10.510.10">
    <property type="entry name" value="Transferase(Phosphotransferase) domain 1"/>
    <property type="match status" value="1"/>
</dbReference>
<evidence type="ECO:0000256" key="2">
    <source>
        <dbReference type="ARBA" id="ARBA00012513"/>
    </source>
</evidence>
<feature type="compositionally biased region" description="Basic and acidic residues" evidence="7">
    <location>
        <begin position="572"/>
        <end position="581"/>
    </location>
</feature>
<dbReference type="GeneTree" id="ENSGT00940000155063"/>
<dbReference type="InterPro" id="IPR051700">
    <property type="entry name" value="STE20_Ser-Thr_kinase"/>
</dbReference>
<name>G3UME2_LOXAF</name>
<feature type="compositionally biased region" description="Polar residues" evidence="7">
    <location>
        <begin position="549"/>
        <end position="568"/>
    </location>
</feature>
<evidence type="ECO:0000313" key="10">
    <source>
        <dbReference type="Ensembl" id="ENSLAFP00000029001.1"/>
    </source>
</evidence>
<evidence type="ECO:0000256" key="3">
    <source>
        <dbReference type="ARBA" id="ARBA00022527"/>
    </source>
</evidence>
<dbReference type="Pfam" id="PF00069">
    <property type="entry name" value="Pkinase"/>
    <property type="match status" value="1"/>
</dbReference>
<dbReference type="EC" id="2.7.11.1" evidence="2"/>
<keyword evidence="3" id="KW-0723">Serine/threonine-protein kinase</keyword>
<feature type="domain" description="CNH" evidence="9">
    <location>
        <begin position="906"/>
        <end position="1042"/>
    </location>
</feature>
<keyword evidence="4" id="KW-0808">Transferase</keyword>
<dbReference type="PROSITE" id="PS50011">
    <property type="entry name" value="PROTEIN_KINASE_DOM"/>
    <property type="match status" value="1"/>
</dbReference>
<evidence type="ECO:0000256" key="1">
    <source>
        <dbReference type="ARBA" id="ARBA00008874"/>
    </source>
</evidence>
<dbReference type="GO" id="GO:0005524">
    <property type="term" value="F:ATP binding"/>
    <property type="evidence" value="ECO:0007669"/>
    <property type="project" value="InterPro"/>
</dbReference>
<evidence type="ECO:0000259" key="8">
    <source>
        <dbReference type="PROSITE" id="PS50011"/>
    </source>
</evidence>
<dbReference type="InterPro" id="IPR001180">
    <property type="entry name" value="CNH_dom"/>
</dbReference>
<keyword evidence="6" id="KW-0175">Coiled coil</keyword>
<dbReference type="InterPro" id="IPR000719">
    <property type="entry name" value="Prot_kinase_dom"/>
</dbReference>
<feature type="compositionally biased region" description="Polar residues" evidence="7">
    <location>
        <begin position="808"/>
        <end position="827"/>
    </location>
</feature>
<feature type="compositionally biased region" description="Acidic residues" evidence="7">
    <location>
        <begin position="689"/>
        <end position="704"/>
    </location>
</feature>
<organism evidence="10 11">
    <name type="scientific">Loxodonta africana</name>
    <name type="common">African elephant</name>
    <dbReference type="NCBI Taxonomy" id="9785"/>
    <lineage>
        <taxon>Eukaryota</taxon>
        <taxon>Metazoa</taxon>
        <taxon>Chordata</taxon>
        <taxon>Craniata</taxon>
        <taxon>Vertebrata</taxon>
        <taxon>Euteleostomi</taxon>
        <taxon>Mammalia</taxon>
        <taxon>Eutheria</taxon>
        <taxon>Afrotheria</taxon>
        <taxon>Proboscidea</taxon>
        <taxon>Elephantidae</taxon>
        <taxon>Loxodonta</taxon>
    </lineage>
</organism>
<sequence length="1042" mass="119008">DEEEEIKLEINMLKRYSHHRNIATYYGAFIKKSPPGHDDQLWLVMEFCGAGSITDLVKNTKGNTLKEDWIAYISREILRGLAHLHIHHVIHRDIKGQNVLLTENAEVKLVDFGVSAQLDRTVGRRNTFIGTPYWMAPEVIACDENPDATYDYRSDLWSCGITAIEMAEGAPPLCDMHPMRALFLIPRNPPPRLKSKKWSKKFFSFIEGCLVKNYMQRPSTEQLLKHPFIRDQPNERQVRIQLKDHIDRTRKKRGEKDETEYEYSGSEEEEEEVPEQEGEPSSIVNVPGESTLRRDFLRLQQENKERSEALRRQQLLQEQQLREQEEYKRQLLAERQKRIEQQKEQRRRLEEEQRKEEYIRRQLEEEQRHLEILQQQLLQEQAIVNILSLSKEYRWREMEEHRQAERLQRQLQQEQAYLLSLQHDHRQERSKPSYHAPEPKPHYEPADRAREVASPLLLGHRSCFGPSLESLSQSTDPSPPKFAHHHLRSQDPCPPSRSEVLSQSSDYKSEAPDPTQKAWSRSDSDEVPPRVPVRTTSRSPVLSRRDSPLQGSGQNSQAGQRNSTSSSIEPRLLWERVEKLVPRPGSGSSSGSSNSGSQPGSHPGSQSGSGERFRVRSSSKSEGSPSQRLENVAKKPEDKKEVFRPLKPANWKNTPTHDLTALAKELRAVEDVRPPHKVTDYSSSSEESGTTDEEDDDVEQEGADESTSGAEDTRAVSVLGPFYRSSLNLSNGETESVKTMIVHDDVESEPAMTPSKEGTLIVCQSTVDQKRASHHESNGFAGRIHLLPDLLQQSRQPTPTMSPQTPQDKLTTNETQSASSTLQKHKASSSFTPFIDPRLLQISPSSGTTVTSVVYCVVVGFSCDGMRPEAIRQDPTRKGSVVNVNPTNTRPQSDTPEIRKYKKRFNSEILCAALWGVNLLVGTESGLMLLDRSGQGKVYPLINRRRFQQMDVLEGLNVLVTISGKKDKLRVYYLSWLRNKILHNDPEVEKKQGWTTVGDLEGCVHYKVVKYERIKFLVIALKSSVEVYAWAPKPYHKFMAFK</sequence>
<evidence type="ECO:0000256" key="6">
    <source>
        <dbReference type="SAM" id="Coils"/>
    </source>
</evidence>
<feature type="region of interest" description="Disordered" evidence="7">
    <location>
        <begin position="794"/>
        <end position="827"/>
    </location>
</feature>
<feature type="domain" description="Protein kinase" evidence="8">
    <location>
        <begin position="1"/>
        <end position="229"/>
    </location>
</feature>
<reference evidence="10 11" key="1">
    <citation type="submission" date="2009-06" db="EMBL/GenBank/DDBJ databases">
        <title>The Genome Sequence of Loxodonta africana (African elephant).</title>
        <authorList>
            <person name="Di Palma F."/>
            <person name="Heiman D."/>
            <person name="Young S."/>
            <person name="Johnson J."/>
            <person name="Lander E.S."/>
            <person name="Lindblad-Toh K."/>
        </authorList>
    </citation>
    <scope>NUCLEOTIDE SEQUENCE [LARGE SCALE GENOMIC DNA]</scope>
    <source>
        <strain evidence="10 11">Isolate ISIS603380</strain>
    </source>
</reference>
<reference evidence="10" key="3">
    <citation type="submission" date="2025-09" db="UniProtKB">
        <authorList>
            <consortium name="Ensembl"/>
        </authorList>
    </citation>
    <scope>IDENTIFICATION</scope>
    <source>
        <strain evidence="10">Isolate ISIS603380</strain>
    </source>
</reference>
<keyword evidence="5" id="KW-0418">Kinase</keyword>
<dbReference type="Ensembl" id="ENSLAFT00000031842.1">
    <property type="protein sequence ID" value="ENSLAFP00000029001.1"/>
    <property type="gene ID" value="ENSLAFG00000005765.4"/>
</dbReference>
<feature type="region of interest" description="Disordered" evidence="7">
    <location>
        <begin position="246"/>
        <end position="287"/>
    </location>
</feature>
<evidence type="ECO:0000256" key="7">
    <source>
        <dbReference type="SAM" id="MobiDB-lite"/>
    </source>
</evidence>
<comment type="similarity">
    <text evidence="1">Belongs to the protein kinase superfamily. STE Ser/Thr protein kinase family. STE20 subfamily.</text>
</comment>